<dbReference type="SUPFAM" id="SSF47240">
    <property type="entry name" value="Ferritin-like"/>
    <property type="match status" value="1"/>
</dbReference>
<dbReference type="Gene3D" id="1.20.1260.10">
    <property type="match status" value="1"/>
</dbReference>
<accession>A0ABT5DPU0</accession>
<dbReference type="InterPro" id="IPR012347">
    <property type="entry name" value="Ferritin-like"/>
</dbReference>
<dbReference type="EMBL" id="JAQNDL010000001">
    <property type="protein sequence ID" value="MDC0715679.1"/>
    <property type="molecule type" value="Genomic_DNA"/>
</dbReference>
<comment type="caution">
    <text evidence="1">The sequence shown here is derived from an EMBL/GenBank/DDBJ whole genome shotgun (WGS) entry which is preliminary data.</text>
</comment>
<dbReference type="CDD" id="cd00657">
    <property type="entry name" value="Ferritin_like"/>
    <property type="match status" value="1"/>
</dbReference>
<name>A0ABT5DPU0_9BACT</name>
<evidence type="ECO:0000313" key="1">
    <source>
        <dbReference type="EMBL" id="MDC0715679.1"/>
    </source>
</evidence>
<proteinExistence type="predicted"/>
<evidence type="ECO:0000313" key="2">
    <source>
        <dbReference type="Proteomes" id="UP001221686"/>
    </source>
</evidence>
<dbReference type="RefSeq" id="WP_272084104.1">
    <property type="nucleotide sequence ID" value="NZ_JAQNDL010000001.1"/>
</dbReference>
<sequence>MNKNDRPTDIGINRTGIALSPLDGPLTAEGASAAPPSSAGSWQDAAMVRLRYAAEASEFGHMPPPATLRGLAKTAKELLKGHKANVLLDKLGERLAFERTGVRLYDGLIVKFEANGSWEGGPTLEELVAFRSDEARHFELMVQALVKLGADPTAMTPSADITAVESLGVLQVISDPRTGLAHALHAQQIAELADVAGWDLLASLSETLGHTELAAECRRALAQENLHAAAVARWLKAHAEVAARGELEQAVAS</sequence>
<organism evidence="1 2">
    <name type="scientific">Nannocystis bainbridge</name>
    <dbReference type="NCBI Taxonomy" id="2995303"/>
    <lineage>
        <taxon>Bacteria</taxon>
        <taxon>Pseudomonadati</taxon>
        <taxon>Myxococcota</taxon>
        <taxon>Polyangia</taxon>
        <taxon>Nannocystales</taxon>
        <taxon>Nannocystaceae</taxon>
        <taxon>Nannocystis</taxon>
    </lineage>
</organism>
<keyword evidence="2" id="KW-1185">Reference proteome</keyword>
<protein>
    <submittedName>
        <fullName evidence="1">Ferritin-like domain-containing protein</fullName>
    </submittedName>
</protein>
<dbReference type="Proteomes" id="UP001221686">
    <property type="component" value="Unassembled WGS sequence"/>
</dbReference>
<gene>
    <name evidence="1" type="ORF">POL25_02175</name>
</gene>
<dbReference type="InterPro" id="IPR009078">
    <property type="entry name" value="Ferritin-like_SF"/>
</dbReference>
<reference evidence="1 2" key="1">
    <citation type="submission" date="2022-11" db="EMBL/GenBank/DDBJ databases">
        <title>Minimal conservation of predation-associated metabolite biosynthetic gene clusters underscores biosynthetic potential of Myxococcota including descriptions for ten novel species: Archangium lansinium sp. nov., Myxococcus landrumus sp. nov., Nannocystis bai.</title>
        <authorList>
            <person name="Ahearne A."/>
            <person name="Stevens C."/>
            <person name="Dowd S."/>
        </authorList>
    </citation>
    <scope>NUCLEOTIDE SEQUENCE [LARGE SCALE GENOMIC DNA]</scope>
    <source>
        <strain evidence="1 2">BB15-2</strain>
    </source>
</reference>